<dbReference type="EMBL" id="CP024443">
    <property type="protein sequence ID" value="ATR79351.1"/>
    <property type="molecule type" value="Genomic_DNA"/>
</dbReference>
<name>A0A2D2LWE6_FAUOS</name>
<sequence length="101" mass="11510">MQKDTKSDYQSLLQAAKDAKAEAMMLEFVEQDDGKMVLRTSNDESEDLVSIEFSDKVKELLGDDTQLIGQSMIHAAIQTLMQKQLSQWHANVYDEEPVHYS</sequence>
<evidence type="ECO:0000313" key="2">
    <source>
        <dbReference type="Proteomes" id="UP000229340"/>
    </source>
</evidence>
<proteinExistence type="predicted"/>
<reference evidence="2" key="1">
    <citation type="submission" date="2017-11" db="EMBL/GenBank/DDBJ databases">
        <title>Complete genome sequence of Moraxella osloensis NP7 isolated from human skin.</title>
        <authorList>
            <person name="Lee K."/>
            <person name="Lim J.Y."/>
            <person name="Hwang I."/>
        </authorList>
    </citation>
    <scope>NUCLEOTIDE SEQUENCE [LARGE SCALE GENOMIC DNA]</scope>
    <source>
        <strain evidence="2">NP7</strain>
    </source>
</reference>
<gene>
    <name evidence="1" type="ORF">NP7_08885</name>
</gene>
<evidence type="ECO:0000313" key="1">
    <source>
        <dbReference type="EMBL" id="ATR79351.1"/>
    </source>
</evidence>
<accession>A0A2D2LWE6</accession>
<protein>
    <submittedName>
        <fullName evidence="1">Uncharacterized protein</fullName>
    </submittedName>
</protein>
<dbReference type="AlphaFoldDB" id="A0A2D2LWE6"/>
<dbReference type="Proteomes" id="UP000229340">
    <property type="component" value="Chromosome"/>
</dbReference>
<organism evidence="1 2">
    <name type="scientific">Faucicola osloensis</name>
    <name type="common">Moraxella osloensis</name>
    <dbReference type="NCBI Taxonomy" id="34062"/>
    <lineage>
        <taxon>Bacteria</taxon>
        <taxon>Pseudomonadati</taxon>
        <taxon>Pseudomonadota</taxon>
        <taxon>Gammaproteobacteria</taxon>
        <taxon>Moraxellales</taxon>
        <taxon>Moraxellaceae</taxon>
        <taxon>Faucicola</taxon>
    </lineage>
</organism>
<dbReference type="RefSeq" id="WP_083102070.1">
    <property type="nucleotide sequence ID" value="NZ_CP024443.1"/>
</dbReference>